<proteinExistence type="predicted"/>
<evidence type="ECO:0000313" key="1">
    <source>
        <dbReference type="EMBL" id="KAJ3556173.1"/>
    </source>
</evidence>
<sequence length="233" mass="24300">MWRTNLLLVLALIPASFCGPVNTLQKRGNVSFADPRTNNGSFLDNAGDGFSEPLNVVISGTSSPAVLTDEGFIGFAGAVGFAPECLGAHLGGPQSADLGDGNGFQNQTFELREDFGNFALGTCIEQLLGGNHLRLFRQNGSLADTGALFLAVSLEMGLLENHTIAENGYDVGRDNLVKKAVGLTSFNGTTYNTTAQNLTGVMPTGNATINHGIAVDGNAVLLIVEIVDTTQPG</sequence>
<gene>
    <name evidence="1" type="ORF">NM688_g2172</name>
</gene>
<organism evidence="1 2">
    <name type="scientific">Phlebia brevispora</name>
    <dbReference type="NCBI Taxonomy" id="194682"/>
    <lineage>
        <taxon>Eukaryota</taxon>
        <taxon>Fungi</taxon>
        <taxon>Dikarya</taxon>
        <taxon>Basidiomycota</taxon>
        <taxon>Agaricomycotina</taxon>
        <taxon>Agaricomycetes</taxon>
        <taxon>Polyporales</taxon>
        <taxon>Meruliaceae</taxon>
        <taxon>Phlebia</taxon>
    </lineage>
</organism>
<comment type="caution">
    <text evidence="1">The sequence shown here is derived from an EMBL/GenBank/DDBJ whole genome shotgun (WGS) entry which is preliminary data.</text>
</comment>
<reference evidence="1" key="1">
    <citation type="submission" date="2022-07" db="EMBL/GenBank/DDBJ databases">
        <title>Genome Sequence of Phlebia brevispora.</title>
        <authorList>
            <person name="Buettner E."/>
        </authorList>
    </citation>
    <scope>NUCLEOTIDE SEQUENCE</scope>
    <source>
        <strain evidence="1">MPL23</strain>
    </source>
</reference>
<accession>A0ACC1T9Q8</accession>
<protein>
    <submittedName>
        <fullName evidence="1">Uncharacterized protein</fullName>
    </submittedName>
</protein>
<evidence type="ECO:0000313" key="2">
    <source>
        <dbReference type="Proteomes" id="UP001148662"/>
    </source>
</evidence>
<name>A0ACC1T9Q8_9APHY</name>
<dbReference type="EMBL" id="JANHOG010000264">
    <property type="protein sequence ID" value="KAJ3556173.1"/>
    <property type="molecule type" value="Genomic_DNA"/>
</dbReference>
<dbReference type="Proteomes" id="UP001148662">
    <property type="component" value="Unassembled WGS sequence"/>
</dbReference>
<keyword evidence="2" id="KW-1185">Reference proteome</keyword>